<dbReference type="InterPro" id="IPR010985">
    <property type="entry name" value="Ribbon_hlx_hlx"/>
</dbReference>
<protein>
    <submittedName>
        <fullName evidence="1">Uncharacterized protein</fullName>
    </submittedName>
</protein>
<reference evidence="1" key="1">
    <citation type="submission" date="2019-03" db="EMBL/GenBank/DDBJ databases">
        <title>Single cell metagenomics reveals metabolic interactions within the superorganism composed of flagellate Streblomastix strix and complex community of Bacteroidetes bacteria on its surface.</title>
        <authorList>
            <person name="Treitli S.C."/>
            <person name="Kolisko M."/>
            <person name="Husnik F."/>
            <person name="Keeling P."/>
            <person name="Hampl V."/>
        </authorList>
    </citation>
    <scope>NUCLEOTIDE SEQUENCE</scope>
    <source>
        <strain evidence="1">STM</strain>
    </source>
</reference>
<accession>A0A5J4QA19</accession>
<feature type="non-terminal residue" evidence="1">
    <location>
        <position position="1"/>
    </location>
</feature>
<name>A0A5J4QA19_9ZZZZ</name>
<gene>
    <name evidence="1" type="ORF">EZS27_031655</name>
</gene>
<proteinExistence type="predicted"/>
<dbReference type="Gene3D" id="1.10.1220.10">
    <property type="entry name" value="Met repressor-like"/>
    <property type="match status" value="1"/>
</dbReference>
<evidence type="ECO:0000313" key="1">
    <source>
        <dbReference type="EMBL" id="KAA6318322.1"/>
    </source>
</evidence>
<comment type="caution">
    <text evidence="1">The sequence shown here is derived from an EMBL/GenBank/DDBJ whole genome shotgun (WGS) entry which is preliminary data.</text>
</comment>
<dbReference type="InterPro" id="IPR013321">
    <property type="entry name" value="Arc_rbn_hlx_hlx"/>
</dbReference>
<dbReference type="SUPFAM" id="SSF47598">
    <property type="entry name" value="Ribbon-helix-helix"/>
    <property type="match status" value="1"/>
</dbReference>
<sequence length="92" mass="10882">TYTNNRNLDNEKKEELKNRMRGGIDELIRSTLPEDRKEMPKKELEDREVHCNFVMSSMLHRKLKLLATQRGESLKAVLHEALEGYLEKVEQE</sequence>
<organism evidence="1">
    <name type="scientific">termite gut metagenome</name>
    <dbReference type="NCBI Taxonomy" id="433724"/>
    <lineage>
        <taxon>unclassified sequences</taxon>
        <taxon>metagenomes</taxon>
        <taxon>organismal metagenomes</taxon>
    </lineage>
</organism>
<dbReference type="AlphaFoldDB" id="A0A5J4QA19"/>
<dbReference type="GO" id="GO:0006355">
    <property type="term" value="P:regulation of DNA-templated transcription"/>
    <property type="evidence" value="ECO:0007669"/>
    <property type="project" value="InterPro"/>
</dbReference>
<dbReference type="EMBL" id="SNRY01004229">
    <property type="protein sequence ID" value="KAA6318322.1"/>
    <property type="molecule type" value="Genomic_DNA"/>
</dbReference>